<evidence type="ECO:0000256" key="1">
    <source>
        <dbReference type="ARBA" id="ARBA00009437"/>
    </source>
</evidence>
<feature type="domain" description="HTH lysR-type" evidence="5">
    <location>
        <begin position="6"/>
        <end position="63"/>
    </location>
</feature>
<evidence type="ECO:0000259" key="5">
    <source>
        <dbReference type="PROSITE" id="PS50931"/>
    </source>
</evidence>
<dbReference type="InterPro" id="IPR036388">
    <property type="entry name" value="WH-like_DNA-bd_sf"/>
</dbReference>
<reference evidence="6 7" key="1">
    <citation type="journal article" date="2013" name="Front. Microbiol.">
        <title>The genome of the endophytic bacterium H. frisingense GSF30(T) identifies diverse strategies in the Herbaspirillum genus to interact with plants.</title>
        <authorList>
            <person name="Straub D."/>
            <person name="Rothballer M."/>
            <person name="Hartmann A."/>
            <person name="Ludewig U."/>
        </authorList>
    </citation>
    <scope>NUCLEOTIDE SEQUENCE [LARGE SCALE GENOMIC DNA]</scope>
    <source>
        <strain evidence="6 7">GSF30</strain>
    </source>
</reference>
<keyword evidence="3" id="KW-0238">DNA-binding</keyword>
<evidence type="ECO:0000313" key="7">
    <source>
        <dbReference type="Proteomes" id="UP000006772"/>
    </source>
</evidence>
<dbReference type="AlphaFoldDB" id="A0AAI9IHB2"/>
<dbReference type="GO" id="GO:0003700">
    <property type="term" value="F:DNA-binding transcription factor activity"/>
    <property type="evidence" value="ECO:0007669"/>
    <property type="project" value="InterPro"/>
</dbReference>
<dbReference type="Pfam" id="PF00126">
    <property type="entry name" value="HTH_1"/>
    <property type="match status" value="1"/>
</dbReference>
<dbReference type="PANTHER" id="PTHR30118">
    <property type="entry name" value="HTH-TYPE TRANSCRIPTIONAL REGULATOR LEUO-RELATED"/>
    <property type="match status" value="1"/>
</dbReference>
<dbReference type="SUPFAM" id="SSF46785">
    <property type="entry name" value="Winged helix' DNA-binding domain"/>
    <property type="match status" value="1"/>
</dbReference>
<dbReference type="RefSeq" id="WP_006462105.1">
    <property type="nucleotide sequence ID" value="NZ_AEEC02000004.1"/>
</dbReference>
<comment type="caution">
    <text evidence="6">The sequence shown here is derived from an EMBL/GenBank/DDBJ whole genome shotgun (WGS) entry which is preliminary data.</text>
</comment>
<dbReference type="InterPro" id="IPR050389">
    <property type="entry name" value="LysR-type_TF"/>
</dbReference>
<evidence type="ECO:0000313" key="6">
    <source>
        <dbReference type="EMBL" id="EOA06121.1"/>
    </source>
</evidence>
<dbReference type="PRINTS" id="PR00039">
    <property type="entry name" value="HTHLYSR"/>
</dbReference>
<dbReference type="InterPro" id="IPR036390">
    <property type="entry name" value="WH_DNA-bd_sf"/>
</dbReference>
<dbReference type="SUPFAM" id="SSF53850">
    <property type="entry name" value="Periplasmic binding protein-like II"/>
    <property type="match status" value="1"/>
</dbReference>
<evidence type="ECO:0000256" key="3">
    <source>
        <dbReference type="ARBA" id="ARBA00023125"/>
    </source>
</evidence>
<dbReference type="Gene3D" id="1.10.10.10">
    <property type="entry name" value="Winged helix-like DNA-binding domain superfamily/Winged helix DNA-binding domain"/>
    <property type="match status" value="1"/>
</dbReference>
<dbReference type="Gene3D" id="3.40.190.10">
    <property type="entry name" value="Periplasmic binding protein-like II"/>
    <property type="match status" value="2"/>
</dbReference>
<dbReference type="PROSITE" id="PS50931">
    <property type="entry name" value="HTH_LYSR"/>
    <property type="match status" value="1"/>
</dbReference>
<dbReference type="Proteomes" id="UP000006772">
    <property type="component" value="Unassembled WGS sequence"/>
</dbReference>
<gene>
    <name evidence="6" type="ORF">HFRIS_004753</name>
</gene>
<sequence length="310" mass="34247">MDTGRLDLNLLLTLEALLAERNVTKAAARLHLSQPAVSAQLSRLRDVFDDPLLVPAHRGMTPTAKALDLIGPLREALDQLRITLHSHKDFSPARGKLTVTVACTDYVQAAVLIPLAVTLRQRAPGVRLAVRHWDPASMEQQLSRGEIDLALTTPDPSHVHLRTCHLYTETYVLIGRRDHPSLRPGLTPGEFAKLEHVIVSPSGGAFTTPIDEALAALGHRRQVVMSAASFLFVPEIVSSSDLVALVPRRQLRGQADRLVLIDIPWLSEQFDVSLIWHERSHGHAGHRWIRNLLVEVVTDKGNGVRLPDLT</sequence>
<dbReference type="PANTHER" id="PTHR30118:SF15">
    <property type="entry name" value="TRANSCRIPTIONAL REGULATORY PROTEIN"/>
    <property type="match status" value="1"/>
</dbReference>
<keyword evidence="4" id="KW-0804">Transcription</keyword>
<evidence type="ECO:0000256" key="2">
    <source>
        <dbReference type="ARBA" id="ARBA00023015"/>
    </source>
</evidence>
<name>A0AAI9IHB2_9BURK</name>
<dbReference type="InterPro" id="IPR000847">
    <property type="entry name" value="LysR_HTH_N"/>
</dbReference>
<accession>A0AAI9IHB2</accession>
<organism evidence="6 7">
    <name type="scientific">Herbaspirillum frisingense GSF30</name>
    <dbReference type="NCBI Taxonomy" id="864073"/>
    <lineage>
        <taxon>Bacteria</taxon>
        <taxon>Pseudomonadati</taxon>
        <taxon>Pseudomonadota</taxon>
        <taxon>Betaproteobacteria</taxon>
        <taxon>Burkholderiales</taxon>
        <taxon>Oxalobacteraceae</taxon>
        <taxon>Herbaspirillum</taxon>
    </lineage>
</organism>
<dbReference type="InterPro" id="IPR005119">
    <property type="entry name" value="LysR_subst-bd"/>
</dbReference>
<evidence type="ECO:0000256" key="4">
    <source>
        <dbReference type="ARBA" id="ARBA00023163"/>
    </source>
</evidence>
<comment type="similarity">
    <text evidence="1">Belongs to the LysR transcriptional regulatory family.</text>
</comment>
<protein>
    <submittedName>
        <fullName evidence="6">HTH-type transcriptional activator nahR</fullName>
    </submittedName>
</protein>
<dbReference type="Pfam" id="PF03466">
    <property type="entry name" value="LysR_substrate"/>
    <property type="match status" value="1"/>
</dbReference>
<keyword evidence="2" id="KW-0805">Transcription regulation</keyword>
<dbReference type="EMBL" id="AEEC02000004">
    <property type="protein sequence ID" value="EOA06121.1"/>
    <property type="molecule type" value="Genomic_DNA"/>
</dbReference>
<dbReference type="GO" id="GO:0003677">
    <property type="term" value="F:DNA binding"/>
    <property type="evidence" value="ECO:0007669"/>
    <property type="project" value="UniProtKB-KW"/>
</dbReference>
<proteinExistence type="inferred from homology"/>